<dbReference type="GO" id="GO:0043614">
    <property type="term" value="C:multi-eIF complex"/>
    <property type="evidence" value="ECO:0007669"/>
    <property type="project" value="TreeGrafter"/>
</dbReference>
<accession>A0A8T0BUS9</accession>
<protein>
    <recommendedName>
        <fullName evidence="5">eIF3a PCI domain-containing protein</fullName>
    </recommendedName>
</protein>
<sequence>MPELIPILILMILRLREFLEVGKKQAALNVLYNVIKHRNHRTWQKIHEPIMLKFLELCVDLRKSHLAKEGLYQYQNICQQVNIKSLEDVVRTYLKLAEEKTKTPKEESQKMANIVDLDNIQTPESVLLSAVSGEDTQDRTDHFAAHSLSEILVGVLSPVSGPAEEQLQSGASLP</sequence>
<proteinExistence type="predicted"/>
<keyword evidence="2" id="KW-0396">Initiation factor</keyword>
<evidence type="ECO:0000313" key="7">
    <source>
        <dbReference type="Proteomes" id="UP000606274"/>
    </source>
</evidence>
<evidence type="ECO:0000313" key="6">
    <source>
        <dbReference type="EMBL" id="KAF7710859.1"/>
    </source>
</evidence>
<feature type="domain" description="eIF3a PCI" evidence="5">
    <location>
        <begin position="14"/>
        <end position="142"/>
    </location>
</feature>
<dbReference type="PANTHER" id="PTHR14005:SF0">
    <property type="entry name" value="EUKARYOTIC TRANSLATION INITIATION FACTOR 3 SUBUNIT A"/>
    <property type="match status" value="1"/>
</dbReference>
<keyword evidence="4" id="KW-0732">Signal</keyword>
<evidence type="ECO:0000256" key="4">
    <source>
        <dbReference type="SAM" id="SignalP"/>
    </source>
</evidence>
<dbReference type="AlphaFoldDB" id="A0A8T0BUS9"/>
<evidence type="ECO:0000256" key="2">
    <source>
        <dbReference type="ARBA" id="ARBA00022540"/>
    </source>
</evidence>
<evidence type="ECO:0000259" key="5">
    <source>
        <dbReference type="Pfam" id="PF22591"/>
    </source>
</evidence>
<keyword evidence="7" id="KW-1185">Reference proteome</keyword>
<feature type="chain" id="PRO_5035931211" description="eIF3a PCI domain-containing protein" evidence="4">
    <location>
        <begin position="19"/>
        <end position="174"/>
    </location>
</feature>
<evidence type="ECO:0000256" key="1">
    <source>
        <dbReference type="ARBA" id="ARBA00022490"/>
    </source>
</evidence>
<reference evidence="6" key="1">
    <citation type="submission" date="2020-08" db="EMBL/GenBank/DDBJ databases">
        <title>Chromosome-level assembly of Southern catfish (Silurus meridionalis) provides insights into visual adaptation to the nocturnal and benthic lifestyles.</title>
        <authorList>
            <person name="Zhang Y."/>
            <person name="Wang D."/>
            <person name="Peng Z."/>
        </authorList>
    </citation>
    <scope>NUCLEOTIDE SEQUENCE</scope>
    <source>
        <strain evidence="6">SWU-2019-XX</strain>
        <tissue evidence="6">Muscle</tissue>
    </source>
</reference>
<keyword evidence="1" id="KW-0963">Cytoplasm</keyword>
<feature type="signal peptide" evidence="4">
    <location>
        <begin position="1"/>
        <end position="18"/>
    </location>
</feature>
<dbReference type="GO" id="GO:0001732">
    <property type="term" value="P:formation of cytoplasmic translation initiation complex"/>
    <property type="evidence" value="ECO:0007669"/>
    <property type="project" value="TreeGrafter"/>
</dbReference>
<dbReference type="GO" id="GO:0003729">
    <property type="term" value="F:mRNA binding"/>
    <property type="evidence" value="ECO:0007669"/>
    <property type="project" value="TreeGrafter"/>
</dbReference>
<dbReference type="GO" id="GO:0071540">
    <property type="term" value="C:eukaryotic translation initiation factor 3 complex, eIF3e"/>
    <property type="evidence" value="ECO:0007669"/>
    <property type="project" value="TreeGrafter"/>
</dbReference>
<name>A0A8T0BUS9_SILME</name>
<comment type="caution">
    <text evidence="6">The sequence shown here is derived from an EMBL/GenBank/DDBJ whole genome shotgun (WGS) entry which is preliminary data.</text>
</comment>
<organism evidence="6 7">
    <name type="scientific">Silurus meridionalis</name>
    <name type="common">Southern catfish</name>
    <name type="synonym">Silurus soldatovi meridionalis</name>
    <dbReference type="NCBI Taxonomy" id="175797"/>
    <lineage>
        <taxon>Eukaryota</taxon>
        <taxon>Metazoa</taxon>
        <taxon>Chordata</taxon>
        <taxon>Craniata</taxon>
        <taxon>Vertebrata</taxon>
        <taxon>Euteleostomi</taxon>
        <taxon>Actinopterygii</taxon>
        <taxon>Neopterygii</taxon>
        <taxon>Teleostei</taxon>
        <taxon>Ostariophysi</taxon>
        <taxon>Siluriformes</taxon>
        <taxon>Siluridae</taxon>
        <taxon>Silurus</taxon>
    </lineage>
</organism>
<dbReference type="GO" id="GO:0071541">
    <property type="term" value="C:eukaryotic translation initiation factor 3 complex, eIF3m"/>
    <property type="evidence" value="ECO:0007669"/>
    <property type="project" value="TreeGrafter"/>
</dbReference>
<dbReference type="GO" id="GO:0002188">
    <property type="term" value="P:translation reinitiation"/>
    <property type="evidence" value="ECO:0007669"/>
    <property type="project" value="TreeGrafter"/>
</dbReference>
<gene>
    <name evidence="6" type="ORF">HF521_009731</name>
</gene>
<dbReference type="InterPro" id="IPR027512">
    <property type="entry name" value="EIF3A"/>
</dbReference>
<dbReference type="InterPro" id="IPR054711">
    <property type="entry name" value="eIF3a_PCI_TPR-like"/>
</dbReference>
<dbReference type="PANTHER" id="PTHR14005">
    <property type="entry name" value="EUKARYOTIC TRANSLATION INITIATION FACTOR 3, THETA SUBUNIT"/>
    <property type="match status" value="1"/>
</dbReference>
<dbReference type="Proteomes" id="UP000606274">
    <property type="component" value="Unassembled WGS sequence"/>
</dbReference>
<dbReference type="Pfam" id="PF22591">
    <property type="entry name" value="eIF3a_PCI_TPR-like"/>
    <property type="match status" value="1"/>
</dbReference>
<evidence type="ECO:0000256" key="3">
    <source>
        <dbReference type="ARBA" id="ARBA00022917"/>
    </source>
</evidence>
<dbReference type="EMBL" id="JABFDY010000002">
    <property type="protein sequence ID" value="KAF7710859.1"/>
    <property type="molecule type" value="Genomic_DNA"/>
</dbReference>
<keyword evidence="3" id="KW-0648">Protein biosynthesis</keyword>
<dbReference type="GO" id="GO:0003743">
    <property type="term" value="F:translation initiation factor activity"/>
    <property type="evidence" value="ECO:0007669"/>
    <property type="project" value="UniProtKB-KW"/>
</dbReference>